<evidence type="ECO:0000256" key="2">
    <source>
        <dbReference type="ARBA" id="ARBA00022679"/>
    </source>
</evidence>
<feature type="compositionally biased region" description="Low complexity" evidence="5">
    <location>
        <begin position="1"/>
        <end position="21"/>
    </location>
</feature>
<comment type="pathway">
    <text evidence="4">Metabolic intermediate biosynthesis; chorismate biosynthesis; chorismate from D-erythrose 4-phosphate and phosphoenolpyruvate: step 1/7.</text>
</comment>
<comment type="catalytic activity">
    <reaction evidence="4">
        <text>D-erythrose 4-phosphate + phosphoenolpyruvate + H2O = 7-phospho-2-dehydro-3-deoxy-D-arabino-heptonate + phosphate</text>
        <dbReference type="Rhea" id="RHEA:14717"/>
        <dbReference type="ChEBI" id="CHEBI:15377"/>
        <dbReference type="ChEBI" id="CHEBI:16897"/>
        <dbReference type="ChEBI" id="CHEBI:43474"/>
        <dbReference type="ChEBI" id="CHEBI:58394"/>
        <dbReference type="ChEBI" id="CHEBI:58702"/>
        <dbReference type="EC" id="2.5.1.54"/>
    </reaction>
</comment>
<feature type="binding site" evidence="3">
    <location>
        <position position="349"/>
    </location>
    <ligand>
        <name>Mn(2+)</name>
        <dbReference type="ChEBI" id="CHEBI:29035"/>
    </ligand>
</feature>
<feature type="binding site" evidence="3">
    <location>
        <begin position="221"/>
        <end position="222"/>
    </location>
    <ligand>
        <name>phosphoenolpyruvate</name>
        <dbReference type="ChEBI" id="CHEBI:58702"/>
    </ligand>
</feature>
<sequence>MTPTHAGPAAPDGLPAAQQPDWPDPGRVRAVRAELGALPGLVPAHECDRLGERLAAVARGEAFLLQGGDCAEEFRRATPGAVHGTAQTLLRMAGALEQAAGLPVVTVGRLAGQYAKPRSRPTETRGGRTLPAYRGDAVNGAAFTAADRAPDPRRLLAAYDAARTTLGLMSAYLASARGAASREVFASHEGLLLDYELPLRRTDPATGRAYATSGHLIWAGERTRGLDDAHIAFLAGIANPVAVKIGPTARPGELKELVRRLDPEHRPGRLTFVIRVGARKVRQVLPDLVAAVAETGAPVAWVCDPMHGNTFEAPTGHKTRHFDDVYDEIAGFFEVHAMLGTHPGGVHLELTGDEVTECVGGGAGSARGAGVSFADLPWRYASACDPRLNRSQSLEMGRLIAGLVAERTRVPVG</sequence>
<evidence type="ECO:0000256" key="4">
    <source>
        <dbReference type="RuleBase" id="RU363071"/>
    </source>
</evidence>
<accession>A0A7U3UWZ3</accession>
<evidence type="ECO:0000256" key="5">
    <source>
        <dbReference type="SAM" id="MobiDB-lite"/>
    </source>
</evidence>
<dbReference type="GO" id="GO:0009423">
    <property type="term" value="P:chorismate biosynthetic process"/>
    <property type="evidence" value="ECO:0007669"/>
    <property type="project" value="UniProtKB-UniPathway"/>
</dbReference>
<dbReference type="GO" id="GO:0003849">
    <property type="term" value="F:3-deoxy-7-phosphoheptulonate synthase activity"/>
    <property type="evidence" value="ECO:0007669"/>
    <property type="project" value="UniProtKB-EC"/>
</dbReference>
<dbReference type="SUPFAM" id="SSF51569">
    <property type="entry name" value="Aldolase"/>
    <property type="match status" value="1"/>
</dbReference>
<dbReference type="RefSeq" id="WP_202236191.1">
    <property type="nucleotide sequence ID" value="NZ_AP018365.1"/>
</dbReference>
<dbReference type="GO" id="GO:0009073">
    <property type="term" value="P:aromatic amino acid family biosynthetic process"/>
    <property type="evidence" value="ECO:0007669"/>
    <property type="project" value="UniProtKB-KW"/>
</dbReference>
<proteinExistence type="inferred from homology"/>
<keyword evidence="3" id="KW-0104">Cadmium</keyword>
<feature type="binding site" evidence="3">
    <location>
        <position position="244"/>
    </location>
    <ligand>
        <name>phosphoenolpyruvate</name>
        <dbReference type="ChEBI" id="CHEBI:58702"/>
    </ligand>
</feature>
<comment type="cofactor">
    <cofactor evidence="3">
        <name>Mn(2+)</name>
        <dbReference type="ChEBI" id="CHEBI:29035"/>
    </cofactor>
    <cofactor evidence="3">
        <name>Co(2+)</name>
        <dbReference type="ChEBI" id="CHEBI:48828"/>
    </cofactor>
    <cofactor evidence="3">
        <name>Cd(2+)</name>
        <dbReference type="ChEBI" id="CHEBI:48775"/>
    </cofactor>
    <text evidence="3">Binds 1 divalent cation per subunit. The enzyme is active with manganese, cobalt or cadmium ions.</text>
</comment>
<feature type="binding site" evidence="3">
    <location>
        <position position="385"/>
    </location>
    <ligand>
        <name>Mn(2+)</name>
        <dbReference type="ChEBI" id="CHEBI:29035"/>
    </ligand>
</feature>
<protein>
    <recommendedName>
        <fullName evidence="4">Phospho-2-dehydro-3-deoxyheptonate aldolase</fullName>
        <ecNumber evidence="4">2.5.1.54</ecNumber>
    </recommendedName>
</protein>
<feature type="binding site" evidence="3">
    <location>
        <position position="109"/>
    </location>
    <ligand>
        <name>phosphoenolpyruvate</name>
        <dbReference type="ChEBI" id="CHEBI:58702"/>
    </ligand>
</feature>
<dbReference type="UniPathway" id="UPA00053">
    <property type="reaction ID" value="UER00084"/>
</dbReference>
<dbReference type="GO" id="GO:0008652">
    <property type="term" value="P:amino acid biosynthetic process"/>
    <property type="evidence" value="ECO:0007669"/>
    <property type="project" value="UniProtKB-KW"/>
</dbReference>
<dbReference type="Proteomes" id="UP000595703">
    <property type="component" value="Chromosome"/>
</dbReference>
<feature type="binding site" evidence="3">
    <location>
        <position position="307"/>
    </location>
    <ligand>
        <name>Mn(2+)</name>
        <dbReference type="ChEBI" id="CHEBI:29035"/>
    </ligand>
</feature>
<dbReference type="AlphaFoldDB" id="A0A7U3UWZ3"/>
<gene>
    <name evidence="6" type="ORF">RVR_7048</name>
</gene>
<evidence type="ECO:0000256" key="3">
    <source>
        <dbReference type="PIRSR" id="PIRSR602480-1"/>
    </source>
</evidence>
<dbReference type="EC" id="2.5.1.54" evidence="4"/>
<evidence type="ECO:0000313" key="6">
    <source>
        <dbReference type="EMBL" id="BBB00129.1"/>
    </source>
</evidence>
<reference evidence="6 7" key="1">
    <citation type="journal article" date="2010" name="J. Bacteriol.">
        <title>Biochemical characterization of a novel indole prenyltransferase from Streptomyces sp. SN-593.</title>
        <authorList>
            <person name="Takahashi S."/>
            <person name="Takagi H."/>
            <person name="Toyoda A."/>
            <person name="Uramoto M."/>
            <person name="Nogawa T."/>
            <person name="Ueki M."/>
            <person name="Sakaki Y."/>
            <person name="Osada H."/>
        </authorList>
    </citation>
    <scope>NUCLEOTIDE SEQUENCE [LARGE SCALE GENOMIC DNA]</scope>
    <source>
        <strain evidence="6 7">SN-593</strain>
    </source>
</reference>
<dbReference type="InterPro" id="IPR013785">
    <property type="entry name" value="Aldolase_TIM"/>
</dbReference>
<comment type="similarity">
    <text evidence="1 4">Belongs to the class-II DAHP synthase family.</text>
</comment>
<keyword evidence="3" id="KW-0170">Cobalt</keyword>
<dbReference type="InterPro" id="IPR002480">
    <property type="entry name" value="DAHP_synth_2"/>
</dbReference>
<keyword evidence="4" id="KW-0028">Amino-acid biosynthesis</keyword>
<name>A0A7U3UWZ3_9ACTN</name>
<keyword evidence="2 4" id="KW-0808">Transferase</keyword>
<dbReference type="EMBL" id="AP018365">
    <property type="protein sequence ID" value="BBB00129.1"/>
    <property type="molecule type" value="Genomic_DNA"/>
</dbReference>
<dbReference type="Pfam" id="PF01474">
    <property type="entry name" value="DAHP_synth_2"/>
    <property type="match status" value="2"/>
</dbReference>
<organism evidence="6 7">
    <name type="scientific">Actinacidiphila reveromycinica</name>
    <dbReference type="NCBI Taxonomy" id="659352"/>
    <lineage>
        <taxon>Bacteria</taxon>
        <taxon>Bacillati</taxon>
        <taxon>Actinomycetota</taxon>
        <taxon>Actinomycetes</taxon>
        <taxon>Kitasatosporales</taxon>
        <taxon>Streptomycetaceae</taxon>
        <taxon>Actinacidiphila</taxon>
    </lineage>
</organism>
<keyword evidence="3" id="KW-0464">Manganese</keyword>
<feature type="region of interest" description="Disordered" evidence="5">
    <location>
        <begin position="1"/>
        <end position="25"/>
    </location>
</feature>
<dbReference type="Gene3D" id="3.20.20.70">
    <property type="entry name" value="Aldolase class I"/>
    <property type="match status" value="1"/>
</dbReference>
<feature type="binding site" evidence="3">
    <location>
        <position position="70"/>
    </location>
    <ligand>
        <name>Mn(2+)</name>
        <dbReference type="ChEBI" id="CHEBI:29035"/>
    </ligand>
</feature>
<reference evidence="6 7" key="4">
    <citation type="journal article" date="2020" name="Sci. Rep.">
        <title>beta-carboline chemical signals induce reveromycin production through a LuxR family regulator in Streptomyces sp. SN-593.</title>
        <authorList>
            <person name="Panthee S."/>
            <person name="Kito N."/>
            <person name="Hayashi T."/>
            <person name="Shimizu T."/>
            <person name="Ishikawa J."/>
            <person name="Hamamoto H."/>
            <person name="Osada H."/>
            <person name="Takahashi S."/>
        </authorList>
    </citation>
    <scope>NUCLEOTIDE SEQUENCE [LARGE SCALE GENOMIC DNA]</scope>
    <source>
        <strain evidence="6 7">SN-593</strain>
    </source>
</reference>
<feature type="binding site" evidence="3">
    <location>
        <position position="275"/>
    </location>
    <ligand>
        <name>phosphoenolpyruvate</name>
        <dbReference type="ChEBI" id="CHEBI:58702"/>
    </ligand>
</feature>
<dbReference type="KEGG" id="arev:RVR_7048"/>
<dbReference type="PANTHER" id="PTHR21337:SF0">
    <property type="entry name" value="PHOSPHO-2-DEHYDRO-3-DEOXYHEPTONATE ALDOLASE"/>
    <property type="match status" value="1"/>
</dbReference>
<evidence type="ECO:0000313" key="7">
    <source>
        <dbReference type="Proteomes" id="UP000595703"/>
    </source>
</evidence>
<keyword evidence="4" id="KW-0057">Aromatic amino acid biosynthesis</keyword>
<keyword evidence="7" id="KW-1185">Reference proteome</keyword>
<reference evidence="6 7" key="2">
    <citation type="journal article" date="2011" name="J. Antibiot.">
        <title>Furaquinocins I and J: novel polyketide isoprenoid hybrid compounds from Streptomyces reveromyceticus SN-593.</title>
        <authorList>
            <person name="Panthee S."/>
            <person name="Takahashi S."/>
            <person name="Takagi H."/>
            <person name="Nogawa T."/>
            <person name="Oowada E."/>
            <person name="Uramoto M."/>
            <person name="Osada H."/>
        </authorList>
    </citation>
    <scope>NUCLEOTIDE SEQUENCE [LARGE SCALE GENOMIC DNA]</scope>
    <source>
        <strain evidence="6 7">SN-593</strain>
    </source>
</reference>
<dbReference type="PANTHER" id="PTHR21337">
    <property type="entry name" value="PHOSPHO-2-DEHYDRO-3-DEOXYHEPTONATE ALDOLASE 1, 2"/>
    <property type="match status" value="1"/>
</dbReference>
<evidence type="ECO:0000256" key="1">
    <source>
        <dbReference type="ARBA" id="ARBA00008911"/>
    </source>
</evidence>
<reference evidence="6 7" key="3">
    <citation type="journal article" date="2011" name="Nat. Chem. Biol.">
        <title>Reveromycin A biosynthesis uses RevG and RevJ for stereospecific spiroacetal formation.</title>
        <authorList>
            <person name="Takahashi S."/>
            <person name="Toyoda A."/>
            <person name="Sekiyama Y."/>
            <person name="Takagi H."/>
            <person name="Nogawa T."/>
            <person name="Uramoto M."/>
            <person name="Suzuki R."/>
            <person name="Koshino H."/>
            <person name="Kumano T."/>
            <person name="Panthee S."/>
            <person name="Dairi T."/>
            <person name="Ishikawa J."/>
            <person name="Ikeda H."/>
            <person name="Sakaki Y."/>
            <person name="Osada H."/>
        </authorList>
    </citation>
    <scope>NUCLEOTIDE SEQUENCE [LARGE SCALE GENOMIC DNA]</scope>
    <source>
        <strain evidence="6 7">SN-593</strain>
    </source>
</reference>